<feature type="compositionally biased region" description="Low complexity" evidence="5">
    <location>
        <begin position="427"/>
        <end position="437"/>
    </location>
</feature>
<keyword evidence="2" id="KW-0812">Transmembrane</keyword>
<sequence length="520" mass="57902">MESSPLTQQTRPETFQPKIVKLYETLLFNSDYAHPTEGFWQEFFLLRPDRAYLSKMIANISSHDILHLQSQTQQLFARAIKEAASGNITTSANALEVGPTLTAFLASALPKKYTNPSSDIIAVLAGLDEVDYICSEFVTVLDSIIRNGSSCKDSNTIIPQAKHLVNYGTVDVRLKAIDTAMAMASLTGSKFIHDSDTHTQVLRPFLLLGLLANYNKFDFQNPYQLRLNDFVNETAIRKVVRGAGVACASLRNSYISVQDDLPEGWNWNTTLSFFSFGFLAPGGRQQNQPLTAEMKERFKALPSPEAAVLLAIYDFVNANKLFGHTLVTTSAEKRSEEAPFADMIDLITFCISAGDTFLPDPSSYDDLFYKVVEADSVLKRFRDVYKHLSATSSHSTNSTLSINALISVSTHFHSLLFVSDSADASRPGSKSGESTTTSPPPPTRKKRLSPREVHQIIKEGYSTLSIRANDDLINWEKWRDADWKPQLKRIARAAVEDVTTIISQPEQPNILMETKHTSSR</sequence>
<evidence type="ECO:0000256" key="2">
    <source>
        <dbReference type="ARBA" id="ARBA00022692"/>
    </source>
</evidence>
<dbReference type="Pfam" id="PF08427">
    <property type="entry name" value="ARMH3_C"/>
    <property type="match status" value="1"/>
</dbReference>
<dbReference type="PANTHER" id="PTHR13608">
    <property type="entry name" value="ARMADILLO-LIKE HELICAL DOMAIN-CONTAINING PROTEIN 3"/>
    <property type="match status" value="1"/>
</dbReference>
<feature type="region of interest" description="Disordered" evidence="5">
    <location>
        <begin position="423"/>
        <end position="451"/>
    </location>
</feature>
<evidence type="ECO:0000256" key="4">
    <source>
        <dbReference type="ARBA" id="ARBA00023136"/>
    </source>
</evidence>
<dbReference type="AlphaFoldDB" id="F2PSU3"/>
<dbReference type="GO" id="GO:0005829">
    <property type="term" value="C:cytosol"/>
    <property type="evidence" value="ECO:0007669"/>
    <property type="project" value="TreeGrafter"/>
</dbReference>
<dbReference type="InterPro" id="IPR013636">
    <property type="entry name" value="ARMH3_C"/>
</dbReference>
<comment type="subcellular location">
    <subcellularLocation>
        <location evidence="1">Membrane</location>
    </subcellularLocation>
</comment>
<name>F2PSU3_TRIEC</name>
<evidence type="ECO:0000259" key="6">
    <source>
        <dbReference type="SMART" id="SM01158"/>
    </source>
</evidence>
<dbReference type="HOGENOM" id="CLU_029861_1_1_1"/>
<dbReference type="OrthoDB" id="2012278at2759"/>
<keyword evidence="4" id="KW-0472">Membrane</keyword>
<dbReference type="EMBL" id="DS995736">
    <property type="protein sequence ID" value="EGE04961.1"/>
    <property type="molecule type" value="Genomic_DNA"/>
</dbReference>
<reference evidence="8" key="1">
    <citation type="journal article" date="2012" name="MBio">
        <title>Comparative genome analysis of Trichophyton rubrum and related dermatophytes reveals candidate genes involved in infection.</title>
        <authorList>
            <person name="Martinez D.A."/>
            <person name="Oliver B.G."/>
            <person name="Graeser Y."/>
            <person name="Goldberg J.M."/>
            <person name="Li W."/>
            <person name="Martinez-Rossi N.M."/>
            <person name="Monod M."/>
            <person name="Shelest E."/>
            <person name="Barton R.C."/>
            <person name="Birch E."/>
            <person name="Brakhage A.A."/>
            <person name="Chen Z."/>
            <person name="Gurr S.J."/>
            <person name="Heiman D."/>
            <person name="Heitman J."/>
            <person name="Kosti I."/>
            <person name="Rossi A."/>
            <person name="Saif S."/>
            <person name="Samalova M."/>
            <person name="Saunders C.W."/>
            <person name="Shea T."/>
            <person name="Summerbell R.C."/>
            <person name="Xu J."/>
            <person name="Young S."/>
            <person name="Zeng Q."/>
            <person name="Birren B.W."/>
            <person name="Cuomo C.A."/>
            <person name="White T.C."/>
        </authorList>
    </citation>
    <scope>NUCLEOTIDE SEQUENCE [LARGE SCALE GENOMIC DNA]</scope>
    <source>
        <strain evidence="8">ATCC MYA-4606 / CBS 127.97</strain>
    </source>
</reference>
<dbReference type="SMART" id="SM01158">
    <property type="entry name" value="DUF1741"/>
    <property type="match status" value="1"/>
</dbReference>
<evidence type="ECO:0000313" key="8">
    <source>
        <dbReference type="Proteomes" id="UP000009169"/>
    </source>
</evidence>
<dbReference type="GO" id="GO:0016020">
    <property type="term" value="C:membrane"/>
    <property type="evidence" value="ECO:0007669"/>
    <property type="project" value="UniProtKB-SubCell"/>
</dbReference>
<evidence type="ECO:0000313" key="7">
    <source>
        <dbReference type="EMBL" id="EGE04961.1"/>
    </source>
</evidence>
<dbReference type="InterPro" id="IPR039868">
    <property type="entry name" value="ARMD3-like"/>
</dbReference>
<protein>
    <recommendedName>
        <fullName evidence="6">Armadillo-like helical domain-containing protein</fullName>
    </recommendedName>
</protein>
<evidence type="ECO:0000256" key="5">
    <source>
        <dbReference type="SAM" id="MobiDB-lite"/>
    </source>
</evidence>
<evidence type="ECO:0000256" key="3">
    <source>
        <dbReference type="ARBA" id="ARBA00022989"/>
    </source>
</evidence>
<feature type="domain" description="Armadillo-like helical" evidence="6">
    <location>
        <begin position="281"/>
        <end position="502"/>
    </location>
</feature>
<dbReference type="VEuPathDB" id="FungiDB:TEQG_03805"/>
<keyword evidence="3" id="KW-1133">Transmembrane helix</keyword>
<gene>
    <name evidence="7" type="ORF">TEQG_03805</name>
</gene>
<dbReference type="PANTHER" id="PTHR13608:SF3">
    <property type="entry name" value="ARMADILLO-LIKE HELICAL DOMAIN-CONTAINING PROTEIN 3"/>
    <property type="match status" value="1"/>
</dbReference>
<dbReference type="eggNOG" id="KOG4654">
    <property type="taxonomic scope" value="Eukaryota"/>
</dbReference>
<accession>F2PSU3</accession>
<evidence type="ECO:0000256" key="1">
    <source>
        <dbReference type="ARBA" id="ARBA00004370"/>
    </source>
</evidence>
<proteinExistence type="predicted"/>
<organism evidence="7 8">
    <name type="scientific">Trichophyton equinum (strain ATCC MYA-4606 / CBS 127.97)</name>
    <name type="common">Horse ringworm fungus</name>
    <dbReference type="NCBI Taxonomy" id="559882"/>
    <lineage>
        <taxon>Eukaryota</taxon>
        <taxon>Fungi</taxon>
        <taxon>Dikarya</taxon>
        <taxon>Ascomycota</taxon>
        <taxon>Pezizomycotina</taxon>
        <taxon>Eurotiomycetes</taxon>
        <taxon>Eurotiomycetidae</taxon>
        <taxon>Onygenales</taxon>
        <taxon>Arthrodermataceae</taxon>
        <taxon>Trichophyton</taxon>
    </lineage>
</organism>
<keyword evidence="8" id="KW-1185">Reference proteome</keyword>
<dbReference type="Proteomes" id="UP000009169">
    <property type="component" value="Unassembled WGS sequence"/>
</dbReference>